<organism evidence="1 2">
    <name type="scientific">Aeromonas phage 65.2</name>
    <dbReference type="NCBI Taxonomy" id="1932896"/>
    <lineage>
        <taxon>Viruses</taxon>
        <taxon>Duplodnaviria</taxon>
        <taxon>Heunggongvirae</taxon>
        <taxon>Uroviricota</taxon>
        <taxon>Caudoviricetes</taxon>
        <taxon>Pantevenvirales</taxon>
        <taxon>Straboviridae</taxon>
        <taxon>Emmerichvirinae</taxon>
        <taxon>Ishigurovirus</taxon>
        <taxon>Ishigurovirus osborne</taxon>
    </lineage>
</organism>
<proteinExistence type="predicted"/>
<name>A0A219YCQ8_9CAUD</name>
<accession>A0A219YCQ8</accession>
<evidence type="ECO:0000313" key="2">
    <source>
        <dbReference type="Proteomes" id="UP000225215"/>
    </source>
</evidence>
<evidence type="ECO:0000313" key="1">
    <source>
        <dbReference type="EMBL" id="APU01735.1"/>
    </source>
</evidence>
<dbReference type="EMBL" id="KY290955">
    <property type="protein sequence ID" value="APU01735.1"/>
    <property type="molecule type" value="Genomic_DNA"/>
</dbReference>
<dbReference type="Proteomes" id="UP000225215">
    <property type="component" value="Segment"/>
</dbReference>
<reference evidence="1 2" key="1">
    <citation type="journal article" date="2017" name="Sci. Rep.">
        <title>Characterization and diversity of phages infecting Aeromonas salmonicida subsp. salmonicida.</title>
        <authorList>
            <person name="Vincent A.T."/>
            <person name="Paquet V.E."/>
            <person name="Bernatchez A."/>
            <person name="Tremblay D.M."/>
            <person name="Moineau S."/>
            <person name="Charette S.J."/>
        </authorList>
    </citation>
    <scope>NUCLEOTIDE SEQUENCE [LARGE SCALE GENOMIC DNA]</scope>
</reference>
<sequence>MMSIEQMTDIINTRIDELLANKSVQEMLMREKANGVSEDGIKNLVHNLAIGTLCFGEKK</sequence>
<protein>
    <submittedName>
        <fullName evidence="1">Uncharacterized protein</fullName>
    </submittedName>
</protein>